<evidence type="ECO:0000256" key="1">
    <source>
        <dbReference type="ARBA" id="ARBA00023015"/>
    </source>
</evidence>
<dbReference type="PROSITE" id="PS51118">
    <property type="entry name" value="HTH_HXLR"/>
    <property type="match status" value="1"/>
</dbReference>
<dbReference type="InterPro" id="IPR002577">
    <property type="entry name" value="HTH_HxlR"/>
</dbReference>
<evidence type="ECO:0000313" key="6">
    <source>
        <dbReference type="Proteomes" id="UP000321720"/>
    </source>
</evidence>
<dbReference type="Pfam" id="PF01638">
    <property type="entry name" value="HxlR"/>
    <property type="match status" value="1"/>
</dbReference>
<evidence type="ECO:0000259" key="4">
    <source>
        <dbReference type="PROSITE" id="PS51118"/>
    </source>
</evidence>
<keyword evidence="1" id="KW-0805">Transcription regulation</keyword>
<evidence type="ECO:0000256" key="3">
    <source>
        <dbReference type="ARBA" id="ARBA00023163"/>
    </source>
</evidence>
<name>A0A511J7V6_9CELL</name>
<dbReference type="InterPro" id="IPR011991">
    <property type="entry name" value="ArsR-like_HTH"/>
</dbReference>
<protein>
    <recommendedName>
        <fullName evidence="4">HTH hxlR-type domain-containing protein</fullName>
    </recommendedName>
</protein>
<keyword evidence="3" id="KW-0804">Transcription</keyword>
<gene>
    <name evidence="5" type="ORF">CCO02nite_07450</name>
</gene>
<dbReference type="Gene3D" id="1.10.10.10">
    <property type="entry name" value="Winged helix-like DNA-binding domain superfamily/Winged helix DNA-binding domain"/>
    <property type="match status" value="1"/>
</dbReference>
<dbReference type="PANTHER" id="PTHR33204:SF18">
    <property type="entry name" value="TRANSCRIPTIONAL REGULATORY PROTEIN"/>
    <property type="match status" value="1"/>
</dbReference>
<dbReference type="CDD" id="cd00090">
    <property type="entry name" value="HTH_ARSR"/>
    <property type="match status" value="1"/>
</dbReference>
<feature type="domain" description="HTH hxlR-type" evidence="4">
    <location>
        <begin position="10"/>
        <end position="107"/>
    </location>
</feature>
<keyword evidence="6" id="KW-1185">Reference proteome</keyword>
<dbReference type="SUPFAM" id="SSF46785">
    <property type="entry name" value="Winged helix' DNA-binding domain"/>
    <property type="match status" value="1"/>
</dbReference>
<organism evidence="5 6">
    <name type="scientific">Cellulomonas composti</name>
    <dbReference type="NCBI Taxonomy" id="266130"/>
    <lineage>
        <taxon>Bacteria</taxon>
        <taxon>Bacillati</taxon>
        <taxon>Actinomycetota</taxon>
        <taxon>Actinomycetes</taxon>
        <taxon>Micrococcales</taxon>
        <taxon>Cellulomonadaceae</taxon>
        <taxon>Cellulomonas</taxon>
    </lineage>
</organism>
<dbReference type="PANTHER" id="PTHR33204">
    <property type="entry name" value="TRANSCRIPTIONAL REGULATOR, MARR FAMILY"/>
    <property type="match status" value="1"/>
</dbReference>
<dbReference type="EMBL" id="BJWG01000002">
    <property type="protein sequence ID" value="GEL94087.1"/>
    <property type="molecule type" value="Genomic_DNA"/>
</dbReference>
<accession>A0A511J7V6</accession>
<evidence type="ECO:0000313" key="5">
    <source>
        <dbReference type="EMBL" id="GEL94087.1"/>
    </source>
</evidence>
<reference evidence="5 6" key="1">
    <citation type="submission" date="2019-07" db="EMBL/GenBank/DDBJ databases">
        <title>Whole genome shotgun sequence of Cellulomonas composti NBRC 100758.</title>
        <authorList>
            <person name="Hosoyama A."/>
            <person name="Uohara A."/>
            <person name="Ohji S."/>
            <person name="Ichikawa N."/>
        </authorList>
    </citation>
    <scope>NUCLEOTIDE SEQUENCE [LARGE SCALE GENOMIC DNA]</scope>
    <source>
        <strain evidence="5 6">NBRC 100758</strain>
    </source>
</reference>
<keyword evidence="2" id="KW-0238">DNA-binding</keyword>
<dbReference type="InterPro" id="IPR036388">
    <property type="entry name" value="WH-like_DNA-bd_sf"/>
</dbReference>
<comment type="caution">
    <text evidence="5">The sequence shown here is derived from an EMBL/GenBank/DDBJ whole genome shotgun (WGS) entry which is preliminary data.</text>
</comment>
<sequence>MTSRCIDDTCPVARSVAILDGRWTMLVIRDLLRGTRRFSELRSSLDGISPKTLTDRLRALEEHGLVERRQYAEIPPRVEYSLTARGAELEPVIEALATWGGGERSLR</sequence>
<dbReference type="Proteomes" id="UP000321720">
    <property type="component" value="Unassembled WGS sequence"/>
</dbReference>
<dbReference type="AlphaFoldDB" id="A0A511J7V6"/>
<evidence type="ECO:0000256" key="2">
    <source>
        <dbReference type="ARBA" id="ARBA00023125"/>
    </source>
</evidence>
<proteinExistence type="predicted"/>
<dbReference type="GO" id="GO:0003677">
    <property type="term" value="F:DNA binding"/>
    <property type="evidence" value="ECO:0007669"/>
    <property type="project" value="UniProtKB-KW"/>
</dbReference>
<dbReference type="InterPro" id="IPR036390">
    <property type="entry name" value="WH_DNA-bd_sf"/>
</dbReference>